<dbReference type="AlphaFoldDB" id="A0A8G1ZEW6"/>
<proteinExistence type="predicted"/>
<accession>A0A8G1ZEW6</accession>
<dbReference type="Proteomes" id="UP000291572">
    <property type="component" value="Unassembled WGS sequence"/>
</dbReference>
<name>A0A8G1ZEW6_9SPHN</name>
<evidence type="ECO:0000313" key="2">
    <source>
        <dbReference type="Proteomes" id="UP000291572"/>
    </source>
</evidence>
<gene>
    <name evidence="1" type="ORF">EWH12_17860</name>
</gene>
<evidence type="ECO:0000313" key="1">
    <source>
        <dbReference type="EMBL" id="RYM08001.1"/>
    </source>
</evidence>
<dbReference type="EMBL" id="SEOO01000038">
    <property type="protein sequence ID" value="RYM08001.1"/>
    <property type="molecule type" value="Genomic_DNA"/>
</dbReference>
<dbReference type="RefSeq" id="WP_129927396.1">
    <property type="nucleotide sequence ID" value="NZ_SEOO01000038.1"/>
</dbReference>
<protein>
    <submittedName>
        <fullName evidence="1">Uncharacterized protein</fullName>
    </submittedName>
</protein>
<sequence>MGAPAHQVTFNTPPFTFTRDEALRYTGLAPKMFDHLEQVGSITGRRFGRNGSTVYLREQLEQVTANLFGVVSTDIDSEFEGLGG</sequence>
<comment type="caution">
    <text evidence="1">The sequence shown here is derived from an EMBL/GenBank/DDBJ whole genome shotgun (WGS) entry which is preliminary data.</text>
</comment>
<organism evidence="1 2">
    <name type="scientific">Sphingobium cupriresistens</name>
    <dbReference type="NCBI Taxonomy" id="1132417"/>
    <lineage>
        <taxon>Bacteria</taxon>
        <taxon>Pseudomonadati</taxon>
        <taxon>Pseudomonadota</taxon>
        <taxon>Alphaproteobacteria</taxon>
        <taxon>Sphingomonadales</taxon>
        <taxon>Sphingomonadaceae</taxon>
        <taxon>Sphingobium</taxon>
    </lineage>
</organism>
<reference evidence="1 2" key="1">
    <citation type="submission" date="2019-02" db="EMBL/GenBank/DDBJ databases">
        <authorList>
            <person name="Feng G."/>
        </authorList>
    </citation>
    <scope>NUCLEOTIDE SEQUENCE [LARGE SCALE GENOMIC DNA]</scope>
    <source>
        <strain evidence="1 2">CCTCC AB 2011146</strain>
    </source>
</reference>